<dbReference type="Gene3D" id="3.90.105.10">
    <property type="entry name" value="Molybdopterin biosynthesis moea protein, domain 2"/>
    <property type="match status" value="1"/>
</dbReference>
<dbReference type="SUPFAM" id="SSF53383">
    <property type="entry name" value="PLP-dependent transferases"/>
    <property type="match status" value="1"/>
</dbReference>
<keyword evidence="5" id="KW-0456">Lyase</keyword>
<evidence type="ECO:0000313" key="9">
    <source>
        <dbReference type="EMBL" id="HIW80900.1"/>
    </source>
</evidence>
<feature type="compositionally biased region" description="Basic and acidic residues" evidence="6">
    <location>
        <begin position="376"/>
        <end position="393"/>
    </location>
</feature>
<comment type="caution">
    <text evidence="9">The sequence shown here is derived from an EMBL/GenBank/DDBJ whole genome shotgun (WGS) entry which is preliminary data.</text>
</comment>
<feature type="domain" description="Orn/Lys/Arg decarboxylases family 1 pyridoxal-P attachment site" evidence="7">
    <location>
        <begin position="4"/>
        <end position="294"/>
    </location>
</feature>
<evidence type="ECO:0000256" key="5">
    <source>
        <dbReference type="ARBA" id="ARBA00023239"/>
    </source>
</evidence>
<evidence type="ECO:0000256" key="1">
    <source>
        <dbReference type="ARBA" id="ARBA00001933"/>
    </source>
</evidence>
<keyword evidence="4" id="KW-0663">Pyridoxal phosphate</keyword>
<organism evidence="9 10">
    <name type="scientific">Candidatus Acetatifactor stercoripullorum</name>
    <dbReference type="NCBI Taxonomy" id="2838414"/>
    <lineage>
        <taxon>Bacteria</taxon>
        <taxon>Bacillati</taxon>
        <taxon>Bacillota</taxon>
        <taxon>Clostridia</taxon>
        <taxon>Lachnospirales</taxon>
        <taxon>Lachnospiraceae</taxon>
        <taxon>Acetatifactor</taxon>
    </lineage>
</organism>
<name>A0A9D1R4V5_9FIRM</name>
<dbReference type="InterPro" id="IPR015424">
    <property type="entry name" value="PyrdxlP-dep_Trfase"/>
</dbReference>
<reference evidence="9" key="2">
    <citation type="submission" date="2021-04" db="EMBL/GenBank/DDBJ databases">
        <authorList>
            <person name="Gilroy R."/>
        </authorList>
    </citation>
    <scope>NUCLEOTIDE SEQUENCE</scope>
    <source>
        <strain evidence="9">CHK195-6426</strain>
    </source>
</reference>
<dbReference type="InterPro" id="IPR008286">
    <property type="entry name" value="Prn/Lys/Arg_de-COase_C"/>
</dbReference>
<dbReference type="Proteomes" id="UP000824265">
    <property type="component" value="Unassembled WGS sequence"/>
</dbReference>
<keyword evidence="9" id="KW-0808">Transferase</keyword>
<dbReference type="GO" id="GO:0016740">
    <property type="term" value="F:transferase activity"/>
    <property type="evidence" value="ECO:0007669"/>
    <property type="project" value="UniProtKB-KW"/>
</dbReference>
<gene>
    <name evidence="9" type="ORF">H9742_05100</name>
</gene>
<feature type="domain" description="Orn/Lys/Arg decarboxylase C-terminal" evidence="8">
    <location>
        <begin position="421"/>
        <end position="462"/>
    </location>
</feature>
<dbReference type="Pfam" id="PF03711">
    <property type="entry name" value="OKR_DC_1_C"/>
    <property type="match status" value="1"/>
</dbReference>
<dbReference type="InterPro" id="IPR015421">
    <property type="entry name" value="PyrdxlP-dep_Trfase_major"/>
</dbReference>
<dbReference type="PANTHER" id="PTHR43277:SF3">
    <property type="entry name" value="DECARBOXYLASE, PUTATIVE-RELATED"/>
    <property type="match status" value="1"/>
</dbReference>
<comment type="similarity">
    <text evidence="2">Belongs to the Orn/Lys/Arg decarboxylase class-I family.</text>
</comment>
<dbReference type="AlphaFoldDB" id="A0A9D1R4V5"/>
<dbReference type="InterPro" id="IPR052357">
    <property type="entry name" value="Orn_Lys_Arg_decarboxylase-I"/>
</dbReference>
<evidence type="ECO:0000259" key="8">
    <source>
        <dbReference type="Pfam" id="PF03711"/>
    </source>
</evidence>
<evidence type="ECO:0000313" key="10">
    <source>
        <dbReference type="Proteomes" id="UP000824265"/>
    </source>
</evidence>
<comment type="cofactor">
    <cofactor evidence="1">
        <name>pyridoxal 5'-phosphate</name>
        <dbReference type="ChEBI" id="CHEBI:597326"/>
    </cofactor>
</comment>
<evidence type="ECO:0000256" key="6">
    <source>
        <dbReference type="SAM" id="MobiDB-lite"/>
    </source>
</evidence>
<feature type="region of interest" description="Disordered" evidence="6">
    <location>
        <begin position="375"/>
        <end position="409"/>
    </location>
</feature>
<evidence type="ECO:0000256" key="2">
    <source>
        <dbReference type="ARBA" id="ARBA00010671"/>
    </source>
</evidence>
<reference evidence="9" key="1">
    <citation type="journal article" date="2021" name="PeerJ">
        <title>Extensive microbial diversity within the chicken gut microbiome revealed by metagenomics and culture.</title>
        <authorList>
            <person name="Gilroy R."/>
            <person name="Ravi A."/>
            <person name="Getino M."/>
            <person name="Pursley I."/>
            <person name="Horton D.L."/>
            <person name="Alikhan N.F."/>
            <person name="Baker D."/>
            <person name="Gharbi K."/>
            <person name="Hall N."/>
            <person name="Watson M."/>
            <person name="Adriaenssens E.M."/>
            <person name="Foster-Nyarko E."/>
            <person name="Jarju S."/>
            <person name="Secka A."/>
            <person name="Antonio M."/>
            <person name="Oren A."/>
            <person name="Chaudhuri R.R."/>
            <person name="La Ragione R."/>
            <person name="Hildebrand F."/>
            <person name="Pallen M.J."/>
        </authorList>
    </citation>
    <scope>NUCLEOTIDE SEQUENCE</scope>
    <source>
        <strain evidence="9">CHK195-6426</strain>
    </source>
</reference>
<sequence length="491" mass="54663">MGQLYRKLEEYGKNGNYPYHMPGHKRRQMGDLPGEIVKIDITEIGDFDNLHDPRGILKTLQERTAVLYGAEESFYLVNGSTGGILSAVSAAVPQGGHILMARNCHKSAYHAAYLRNLKISYLYPSLLPGYDIYDAVTPRQVEEGLERDSQVSAVLLVSPTYEGRIADVKTIAEIVHKRGIPLIVDEAHGAHLGFSEYFAPNSCSCGADLVIHSVHKTLPALTQSALLHVNGSRIDRDKLRRFLHIYQSSSPSYVLLAGIDDALEIVERKGRELFSEFARQYFQMEERLSQCRCLQWISAKGDGRQDIGKLVISTRKTELSGQDLYDILIQKYNLQLEMAEGSYCLAMFTAADPAEAYERMTAALLEIDSQLAAAYEQKEKRPEETRPPEEHGSLAEYRPPGESGLPENSGGVIPLTRAWDMKAKLIPLEASRGKAAAEFINLFPPGIPILVPGEQISEEAYRRIRLCLEQGLTVQGIVGRGKSYQIKVLDI</sequence>
<dbReference type="PANTHER" id="PTHR43277">
    <property type="entry name" value="ARGININE DECARBOXYLASE"/>
    <property type="match status" value="1"/>
</dbReference>
<dbReference type="Pfam" id="PF01276">
    <property type="entry name" value="OKR_DC_1"/>
    <property type="match status" value="1"/>
</dbReference>
<proteinExistence type="inferred from homology"/>
<protein>
    <submittedName>
        <fullName evidence="9">PLP-dependent transferase</fullName>
    </submittedName>
</protein>
<dbReference type="GO" id="GO:0016831">
    <property type="term" value="F:carboxy-lyase activity"/>
    <property type="evidence" value="ECO:0007669"/>
    <property type="project" value="UniProtKB-KW"/>
</dbReference>
<evidence type="ECO:0000256" key="3">
    <source>
        <dbReference type="ARBA" id="ARBA00022793"/>
    </source>
</evidence>
<dbReference type="EMBL" id="DXGH01000027">
    <property type="protein sequence ID" value="HIW80900.1"/>
    <property type="molecule type" value="Genomic_DNA"/>
</dbReference>
<dbReference type="Gene3D" id="3.40.640.10">
    <property type="entry name" value="Type I PLP-dependent aspartate aminotransferase-like (Major domain)"/>
    <property type="match status" value="1"/>
</dbReference>
<evidence type="ECO:0000259" key="7">
    <source>
        <dbReference type="Pfam" id="PF01276"/>
    </source>
</evidence>
<dbReference type="InterPro" id="IPR000310">
    <property type="entry name" value="Orn/Lys/Arg_deCO2ase_major_dom"/>
</dbReference>
<accession>A0A9D1R4V5</accession>
<keyword evidence="3" id="KW-0210">Decarboxylase</keyword>
<evidence type="ECO:0000256" key="4">
    <source>
        <dbReference type="ARBA" id="ARBA00022898"/>
    </source>
</evidence>